<sequence length="608" mass="67408">MSLISSGTALVGVTGLAYVAGIFLGNVLMEIPCYADYCIENLQPMAKTSSRTSLLVFYAWIAVGTLVALAFRRSRPLSQRLSLPVIVTSYPGVFTLSELLPLLWILSLLAFNFGFFYIRVDDLLNSPAYVARKLVPARRNAFYWTMFTGKLTDVALGLSMLLAVKNSGYRRIFGVSLDAQVWLHRWIGYFLWIAVAVHTILYIVYTAQYRTLQNLISLLFYGGYDPNSHTTGEHAPGWGQGNWMVTMGTYSTIFFIPVALLSLPLIRRRNFELFYYAHFLAFPAMLFAWLHASSDFYYCIPGLVLYTYDLVLRWTATTRKVEVVGVRKEPEGFVRVDFAWPKGLEQVEGGGGWALFAIPQVSRHQWHPYSFAHAPTSPTATILFRPKPYSPKSWEHLVSSYLSSPSPSFPFALPQLSLRLDGPFGGYVNPRGYERVLLIAAGTGLAPAIGVGRTAVAAKGVSDVVLVWGVRGGDGVRGVSLIEDLCGESRRTNVTVRVSVHATPTKLTAPEVVDEKATLTEVVEHEHEKEAHEDTTNVGSFPDTVTITQGRMDHSAVLSAHVPPTCQSLLIFVCGPRNFATSAMRAVRAFIAKNKGMRVEVSKEGFEF</sequence>
<evidence type="ECO:0000256" key="2">
    <source>
        <dbReference type="ARBA" id="ARBA00022692"/>
    </source>
</evidence>
<feature type="domain" description="FAD-binding FR-type" evidence="8">
    <location>
        <begin position="316"/>
        <end position="430"/>
    </location>
</feature>
<gene>
    <name evidence="9" type="ORF">M427DRAFT_70024</name>
</gene>
<dbReference type="GO" id="GO:0005886">
    <property type="term" value="C:plasma membrane"/>
    <property type="evidence" value="ECO:0007669"/>
    <property type="project" value="TreeGrafter"/>
</dbReference>
<dbReference type="EMBL" id="KQ965762">
    <property type="protein sequence ID" value="KXS15407.1"/>
    <property type="molecule type" value="Genomic_DNA"/>
</dbReference>
<organism evidence="9 10">
    <name type="scientific">Gonapodya prolifera (strain JEL478)</name>
    <name type="common">Monoblepharis prolifera</name>
    <dbReference type="NCBI Taxonomy" id="1344416"/>
    <lineage>
        <taxon>Eukaryota</taxon>
        <taxon>Fungi</taxon>
        <taxon>Fungi incertae sedis</taxon>
        <taxon>Chytridiomycota</taxon>
        <taxon>Chytridiomycota incertae sedis</taxon>
        <taxon>Monoblepharidomycetes</taxon>
        <taxon>Monoblepharidales</taxon>
        <taxon>Gonapodyaceae</taxon>
        <taxon>Gonapodya</taxon>
    </lineage>
</organism>
<evidence type="ECO:0000256" key="7">
    <source>
        <dbReference type="SAM" id="Phobius"/>
    </source>
</evidence>
<dbReference type="Pfam" id="PF08030">
    <property type="entry name" value="NAD_binding_6"/>
    <property type="match status" value="1"/>
</dbReference>
<evidence type="ECO:0000256" key="4">
    <source>
        <dbReference type="ARBA" id="ARBA00023002"/>
    </source>
</evidence>
<feature type="transmembrane region" description="Helical" evidence="7">
    <location>
        <begin position="7"/>
        <end position="29"/>
    </location>
</feature>
<evidence type="ECO:0000256" key="3">
    <source>
        <dbReference type="ARBA" id="ARBA00022989"/>
    </source>
</evidence>
<dbReference type="AlphaFoldDB" id="A0A139AF47"/>
<protein>
    <recommendedName>
        <fullName evidence="8">FAD-binding FR-type domain-containing protein</fullName>
    </recommendedName>
</protein>
<evidence type="ECO:0000256" key="5">
    <source>
        <dbReference type="ARBA" id="ARBA00023065"/>
    </source>
</evidence>
<dbReference type="InterPro" id="IPR017927">
    <property type="entry name" value="FAD-bd_FR_type"/>
</dbReference>
<dbReference type="GO" id="GO:0006811">
    <property type="term" value="P:monoatomic ion transport"/>
    <property type="evidence" value="ECO:0007669"/>
    <property type="project" value="UniProtKB-KW"/>
</dbReference>
<dbReference type="Pfam" id="PF01794">
    <property type="entry name" value="Ferric_reduct"/>
    <property type="match status" value="1"/>
</dbReference>
<keyword evidence="4" id="KW-0560">Oxidoreductase</keyword>
<dbReference type="Gene3D" id="3.40.50.80">
    <property type="entry name" value="Nucleotide-binding domain of ferredoxin-NADP reductase (FNR) module"/>
    <property type="match status" value="1"/>
</dbReference>
<evidence type="ECO:0000256" key="6">
    <source>
        <dbReference type="ARBA" id="ARBA00023136"/>
    </source>
</evidence>
<name>A0A139AF47_GONPJ</name>
<dbReference type="InterPro" id="IPR013121">
    <property type="entry name" value="Fe_red_NAD-bd_6"/>
</dbReference>
<dbReference type="SUPFAM" id="SSF52343">
    <property type="entry name" value="Ferredoxin reductase-like, C-terminal NADP-linked domain"/>
    <property type="match status" value="1"/>
</dbReference>
<dbReference type="PANTHER" id="PTHR11972:SF69">
    <property type="entry name" value="FERRIC REDUCTION OXIDASE 6-RELATED"/>
    <property type="match status" value="1"/>
</dbReference>
<keyword evidence="3 7" id="KW-1133">Transmembrane helix</keyword>
<dbReference type="PROSITE" id="PS51384">
    <property type="entry name" value="FAD_FR"/>
    <property type="match status" value="1"/>
</dbReference>
<dbReference type="SFLD" id="SFLDS00052">
    <property type="entry name" value="Ferric_Reductase_Domain"/>
    <property type="match status" value="1"/>
</dbReference>
<feature type="transmembrane region" description="Helical" evidence="7">
    <location>
        <begin position="273"/>
        <end position="292"/>
    </location>
</feature>
<keyword evidence="10" id="KW-1185">Reference proteome</keyword>
<dbReference type="InterPro" id="IPR013130">
    <property type="entry name" value="Fe3_Rdtase_TM_dom"/>
</dbReference>
<keyword evidence="2 7" id="KW-0812">Transmembrane</keyword>
<dbReference type="OrthoDB" id="5532842at2759"/>
<evidence type="ECO:0000313" key="10">
    <source>
        <dbReference type="Proteomes" id="UP000070544"/>
    </source>
</evidence>
<keyword evidence="5" id="KW-0813">Transport</keyword>
<keyword evidence="6 7" id="KW-0472">Membrane</keyword>
<dbReference type="SFLD" id="SFLDG01168">
    <property type="entry name" value="Ferric_reductase_subgroup_(FRE"/>
    <property type="match status" value="1"/>
</dbReference>
<reference evidence="9 10" key="1">
    <citation type="journal article" date="2015" name="Genome Biol. Evol.">
        <title>Phylogenomic analyses indicate that early fungi evolved digesting cell walls of algal ancestors of land plants.</title>
        <authorList>
            <person name="Chang Y."/>
            <person name="Wang S."/>
            <person name="Sekimoto S."/>
            <person name="Aerts A.L."/>
            <person name="Choi C."/>
            <person name="Clum A."/>
            <person name="LaButti K.M."/>
            <person name="Lindquist E.A."/>
            <person name="Yee Ngan C."/>
            <person name="Ohm R.A."/>
            <person name="Salamov A.A."/>
            <person name="Grigoriev I.V."/>
            <person name="Spatafora J.W."/>
            <person name="Berbee M.L."/>
        </authorList>
    </citation>
    <scope>NUCLEOTIDE SEQUENCE [LARGE SCALE GENOMIC DNA]</scope>
    <source>
        <strain evidence="9 10">JEL478</strain>
    </source>
</reference>
<feature type="transmembrane region" description="Helical" evidence="7">
    <location>
        <begin position="141"/>
        <end position="165"/>
    </location>
</feature>
<feature type="transmembrane region" description="Helical" evidence="7">
    <location>
        <begin position="186"/>
        <end position="205"/>
    </location>
</feature>
<proteinExistence type="predicted"/>
<dbReference type="GO" id="GO:0016491">
    <property type="term" value="F:oxidoreductase activity"/>
    <property type="evidence" value="ECO:0007669"/>
    <property type="project" value="UniProtKB-KW"/>
</dbReference>
<feature type="transmembrane region" description="Helical" evidence="7">
    <location>
        <begin position="99"/>
        <end position="118"/>
    </location>
</feature>
<comment type="subcellular location">
    <subcellularLocation>
        <location evidence="1">Membrane</location>
        <topology evidence="1">Multi-pass membrane protein</topology>
    </subcellularLocation>
</comment>
<dbReference type="STRING" id="1344416.A0A139AF47"/>
<dbReference type="InterPro" id="IPR050369">
    <property type="entry name" value="RBOH/FRE"/>
</dbReference>
<evidence type="ECO:0000256" key="1">
    <source>
        <dbReference type="ARBA" id="ARBA00004141"/>
    </source>
</evidence>
<evidence type="ECO:0000259" key="8">
    <source>
        <dbReference type="PROSITE" id="PS51384"/>
    </source>
</evidence>
<feature type="transmembrane region" description="Helical" evidence="7">
    <location>
        <begin position="243"/>
        <end position="266"/>
    </location>
</feature>
<dbReference type="PANTHER" id="PTHR11972">
    <property type="entry name" value="NADPH OXIDASE"/>
    <property type="match status" value="1"/>
</dbReference>
<accession>A0A139AF47</accession>
<feature type="transmembrane region" description="Helical" evidence="7">
    <location>
        <begin position="49"/>
        <end position="71"/>
    </location>
</feature>
<dbReference type="Proteomes" id="UP000070544">
    <property type="component" value="Unassembled WGS sequence"/>
</dbReference>
<dbReference type="InterPro" id="IPR039261">
    <property type="entry name" value="FNR_nucleotide-bd"/>
</dbReference>
<evidence type="ECO:0000313" key="9">
    <source>
        <dbReference type="EMBL" id="KXS15407.1"/>
    </source>
</evidence>
<keyword evidence="5" id="KW-0406">Ion transport</keyword>